<keyword evidence="9" id="KW-0472">Membrane</keyword>
<name>A0ABV7WMB3_9GAMM</name>
<gene>
    <name evidence="11" type="primary">fliJ</name>
    <name evidence="11" type="ORF">ACFOND_02150</name>
</gene>
<reference evidence="12" key="1">
    <citation type="journal article" date="2019" name="Int. J. Syst. Evol. Microbiol.">
        <title>The Global Catalogue of Microorganisms (GCM) 10K type strain sequencing project: providing services to taxonomists for standard genome sequencing and annotation.</title>
        <authorList>
            <consortium name="The Broad Institute Genomics Platform"/>
            <consortium name="The Broad Institute Genome Sequencing Center for Infectious Disease"/>
            <person name="Wu L."/>
            <person name="Ma J."/>
        </authorList>
    </citation>
    <scope>NUCLEOTIDE SEQUENCE [LARGE SCALE GENOMIC DNA]</scope>
    <source>
        <strain evidence="12">CECT 8288</strain>
    </source>
</reference>
<keyword evidence="11" id="KW-0969">Cilium</keyword>
<evidence type="ECO:0000256" key="5">
    <source>
        <dbReference type="ARBA" id="ARBA00022475"/>
    </source>
</evidence>
<keyword evidence="11" id="KW-0282">Flagellum</keyword>
<dbReference type="Pfam" id="PF02050">
    <property type="entry name" value="FliJ"/>
    <property type="match status" value="1"/>
</dbReference>
<dbReference type="RefSeq" id="WP_290281750.1">
    <property type="nucleotide sequence ID" value="NZ_JAUFQI010000001.1"/>
</dbReference>
<evidence type="ECO:0000313" key="12">
    <source>
        <dbReference type="Proteomes" id="UP001595710"/>
    </source>
</evidence>
<comment type="similarity">
    <text evidence="2">Belongs to the FliJ family.</text>
</comment>
<dbReference type="EMBL" id="JBHRYN010000005">
    <property type="protein sequence ID" value="MFC3700425.1"/>
    <property type="molecule type" value="Genomic_DNA"/>
</dbReference>
<dbReference type="Proteomes" id="UP001595710">
    <property type="component" value="Unassembled WGS sequence"/>
</dbReference>
<organism evidence="11 12">
    <name type="scientific">Reinekea marina</name>
    <dbReference type="NCBI Taxonomy" id="1310421"/>
    <lineage>
        <taxon>Bacteria</taxon>
        <taxon>Pseudomonadati</taxon>
        <taxon>Pseudomonadota</taxon>
        <taxon>Gammaproteobacteria</taxon>
        <taxon>Oceanospirillales</taxon>
        <taxon>Saccharospirillaceae</taxon>
        <taxon>Reinekea</taxon>
    </lineage>
</organism>
<dbReference type="PANTHER" id="PTHR38786:SF1">
    <property type="entry name" value="FLAGELLAR FLIJ PROTEIN"/>
    <property type="match status" value="1"/>
</dbReference>
<evidence type="ECO:0000313" key="11">
    <source>
        <dbReference type="EMBL" id="MFC3700425.1"/>
    </source>
</evidence>
<keyword evidence="6" id="KW-0145">Chemotaxis</keyword>
<dbReference type="InterPro" id="IPR052570">
    <property type="entry name" value="FliJ"/>
</dbReference>
<protein>
    <recommendedName>
        <fullName evidence="3">Flagellar FliJ protein</fullName>
    </recommendedName>
</protein>
<dbReference type="Gene3D" id="1.10.287.1700">
    <property type="match status" value="1"/>
</dbReference>
<dbReference type="NCBIfam" id="TIGR02473">
    <property type="entry name" value="flagell_FliJ"/>
    <property type="match status" value="1"/>
</dbReference>
<dbReference type="InterPro" id="IPR012823">
    <property type="entry name" value="Flagell_FliJ"/>
</dbReference>
<comment type="subcellular location">
    <subcellularLocation>
        <location evidence="1">Cell membrane</location>
        <topology evidence="1">Peripheral membrane protein</topology>
        <orientation evidence="1">Cytoplasmic side</orientation>
    </subcellularLocation>
</comment>
<keyword evidence="4" id="KW-0813">Transport</keyword>
<accession>A0ABV7WMB3</accession>
<evidence type="ECO:0000256" key="8">
    <source>
        <dbReference type="ARBA" id="ARBA00022927"/>
    </source>
</evidence>
<evidence type="ECO:0000256" key="6">
    <source>
        <dbReference type="ARBA" id="ARBA00022500"/>
    </source>
</evidence>
<evidence type="ECO:0000256" key="1">
    <source>
        <dbReference type="ARBA" id="ARBA00004413"/>
    </source>
</evidence>
<keyword evidence="5" id="KW-1003">Cell membrane</keyword>
<comment type="caution">
    <text evidence="11">The sequence shown here is derived from an EMBL/GenBank/DDBJ whole genome shotgun (WGS) entry which is preliminary data.</text>
</comment>
<evidence type="ECO:0000256" key="10">
    <source>
        <dbReference type="ARBA" id="ARBA00023225"/>
    </source>
</evidence>
<evidence type="ECO:0000256" key="3">
    <source>
        <dbReference type="ARBA" id="ARBA00020392"/>
    </source>
</evidence>
<keyword evidence="10" id="KW-1006">Bacterial flagellum protein export</keyword>
<keyword evidence="11" id="KW-0966">Cell projection</keyword>
<keyword evidence="7" id="KW-1005">Bacterial flagellum biogenesis</keyword>
<evidence type="ECO:0000256" key="9">
    <source>
        <dbReference type="ARBA" id="ARBA00023136"/>
    </source>
</evidence>
<keyword evidence="12" id="KW-1185">Reference proteome</keyword>
<dbReference type="InterPro" id="IPR053716">
    <property type="entry name" value="Flag_assembly_chemotaxis_eff"/>
</dbReference>
<dbReference type="PANTHER" id="PTHR38786">
    <property type="entry name" value="FLAGELLAR FLIJ PROTEIN"/>
    <property type="match status" value="1"/>
</dbReference>
<proteinExistence type="inferred from homology"/>
<keyword evidence="8" id="KW-0653">Protein transport</keyword>
<sequence>MKRSERLKVIETLAKQREDQAAAALGQIRAQVEAEEGRYKELESYRAEYLGYLDGQGGQGISIEQWRRTQGFIDQLGDLMVRQQNAVAQWKEREDQVLQKWQALYQKRKNIAKFIEGISIEEVIAADKQEQQAIDELVSMRYGQEGP</sequence>
<evidence type="ECO:0000256" key="4">
    <source>
        <dbReference type="ARBA" id="ARBA00022448"/>
    </source>
</evidence>
<evidence type="ECO:0000256" key="2">
    <source>
        <dbReference type="ARBA" id="ARBA00010004"/>
    </source>
</evidence>
<dbReference type="InterPro" id="IPR018006">
    <property type="entry name" value="Flag_FliJ_proteobac"/>
</dbReference>
<dbReference type="PRINTS" id="PR01004">
    <property type="entry name" value="FLGFLIJ"/>
</dbReference>
<evidence type="ECO:0000256" key="7">
    <source>
        <dbReference type="ARBA" id="ARBA00022795"/>
    </source>
</evidence>